<evidence type="ECO:0000259" key="17">
    <source>
        <dbReference type="PROSITE" id="PS51068"/>
    </source>
</evidence>
<dbReference type="InterPro" id="IPR015886">
    <property type="entry name" value="H2TH_FPG"/>
</dbReference>
<comment type="catalytic activity">
    <reaction evidence="14 15">
        <text>2'-deoxyribonucleotide-(2'-deoxyribose 5'-phosphate)-2'-deoxyribonucleotide-DNA = a 3'-end 2'-deoxyribonucleotide-(2,3-dehydro-2,3-deoxyribose 5'-phosphate)-DNA + a 5'-end 5'-phospho-2'-deoxyribonucleoside-DNA + H(+)</text>
        <dbReference type="Rhea" id="RHEA:66592"/>
        <dbReference type="Rhea" id="RHEA-COMP:13180"/>
        <dbReference type="Rhea" id="RHEA-COMP:16897"/>
        <dbReference type="Rhea" id="RHEA-COMP:17067"/>
        <dbReference type="ChEBI" id="CHEBI:15378"/>
        <dbReference type="ChEBI" id="CHEBI:136412"/>
        <dbReference type="ChEBI" id="CHEBI:157695"/>
        <dbReference type="ChEBI" id="CHEBI:167181"/>
        <dbReference type="EC" id="4.2.99.18"/>
    </reaction>
</comment>
<gene>
    <name evidence="15 18" type="primary">mutM</name>
    <name evidence="15" type="synonym">fpg</name>
    <name evidence="18" type="ORF">GCM10022261_24440</name>
</gene>
<dbReference type="PANTHER" id="PTHR22993">
    <property type="entry name" value="FORMAMIDOPYRIMIDINE-DNA GLYCOSYLASE"/>
    <property type="match status" value="1"/>
</dbReference>
<dbReference type="PANTHER" id="PTHR22993:SF9">
    <property type="entry name" value="FORMAMIDOPYRIMIDINE-DNA GLYCOSYLASE"/>
    <property type="match status" value="1"/>
</dbReference>
<evidence type="ECO:0000256" key="8">
    <source>
        <dbReference type="ARBA" id="ARBA00022833"/>
    </source>
</evidence>
<evidence type="ECO:0000256" key="2">
    <source>
        <dbReference type="ARBA" id="ARBA00009409"/>
    </source>
</evidence>
<comment type="subunit">
    <text evidence="3 15">Monomer.</text>
</comment>
<dbReference type="NCBIfam" id="TIGR00577">
    <property type="entry name" value="fpg"/>
    <property type="match status" value="1"/>
</dbReference>
<proteinExistence type="inferred from homology"/>
<dbReference type="SMART" id="SM01232">
    <property type="entry name" value="H2TH"/>
    <property type="match status" value="1"/>
</dbReference>
<dbReference type="InterPro" id="IPR012319">
    <property type="entry name" value="FPG_cat"/>
</dbReference>
<comment type="function">
    <text evidence="15">Involved in base excision repair of DNA damaged by oxidation or by mutagenic agents. Acts as DNA glycosylase that recognizes and removes damaged bases. Has a preference for oxidized purines, such as 7,8-dihydro-8-oxoguanine (8-oxoG). Has AP (apurinic/apyrimidinic) lyase activity and introduces nicks in the DNA strand. Cleaves the DNA backbone by beta-delta elimination to generate a single-strand break at the site of the removed base with both 3'- and 5'-phosphates.</text>
</comment>
<dbReference type="CDD" id="cd08966">
    <property type="entry name" value="EcFpg-like_N"/>
    <property type="match status" value="1"/>
</dbReference>
<reference evidence="19" key="1">
    <citation type="journal article" date="2019" name="Int. J. Syst. Evol. Microbiol.">
        <title>The Global Catalogue of Microorganisms (GCM) 10K type strain sequencing project: providing services to taxonomists for standard genome sequencing and annotation.</title>
        <authorList>
            <consortium name="The Broad Institute Genomics Platform"/>
            <consortium name="The Broad Institute Genome Sequencing Center for Infectious Disease"/>
            <person name="Wu L."/>
            <person name="Ma J."/>
        </authorList>
    </citation>
    <scope>NUCLEOTIDE SEQUENCE [LARGE SCALE GENOMIC DNA]</scope>
    <source>
        <strain evidence="19">JCM 17458</strain>
    </source>
</reference>
<dbReference type="Proteomes" id="UP001501586">
    <property type="component" value="Unassembled WGS sequence"/>
</dbReference>
<feature type="domain" description="Formamidopyrimidine-DNA glycosylase catalytic" evidence="17">
    <location>
        <begin position="2"/>
        <end position="147"/>
    </location>
</feature>
<evidence type="ECO:0000256" key="1">
    <source>
        <dbReference type="ARBA" id="ARBA00001668"/>
    </source>
</evidence>
<dbReference type="Pfam" id="PF06831">
    <property type="entry name" value="H2TH"/>
    <property type="match status" value="1"/>
</dbReference>
<dbReference type="NCBIfam" id="NF002211">
    <property type="entry name" value="PRK01103.1"/>
    <property type="match status" value="1"/>
</dbReference>
<evidence type="ECO:0000259" key="16">
    <source>
        <dbReference type="PROSITE" id="PS51066"/>
    </source>
</evidence>
<feature type="active site" description="Proton donor" evidence="15">
    <location>
        <position position="3"/>
    </location>
</feature>
<dbReference type="EMBL" id="BAABAZ010000006">
    <property type="protein sequence ID" value="GAA4284913.1"/>
    <property type="molecule type" value="Genomic_DNA"/>
</dbReference>
<dbReference type="InterPro" id="IPR000214">
    <property type="entry name" value="Znf_DNA_glyclase/AP_lyase"/>
</dbReference>
<accession>A0ABP8ELQ7</accession>
<evidence type="ECO:0000256" key="6">
    <source>
        <dbReference type="ARBA" id="ARBA00022771"/>
    </source>
</evidence>
<dbReference type="InterPro" id="IPR010979">
    <property type="entry name" value="Ribosomal_uS13-like_H2TH"/>
</dbReference>
<dbReference type="Gene3D" id="3.20.190.10">
    <property type="entry name" value="MutM-like, N-terminal"/>
    <property type="match status" value="1"/>
</dbReference>
<keyword evidence="13 15" id="KW-0326">Glycosidase</keyword>
<comment type="cofactor">
    <cofactor evidence="15">
        <name>Zn(2+)</name>
        <dbReference type="ChEBI" id="CHEBI:29105"/>
    </cofactor>
    <text evidence="15">Binds 1 zinc ion per subunit.</text>
</comment>
<dbReference type="RefSeq" id="WP_236862876.1">
    <property type="nucleotide sequence ID" value="NZ_BAABAZ010000006.1"/>
</dbReference>
<dbReference type="Pfam" id="PF06827">
    <property type="entry name" value="zf-FPG_IleRS"/>
    <property type="match status" value="1"/>
</dbReference>
<dbReference type="PROSITE" id="PS51066">
    <property type="entry name" value="ZF_FPG_2"/>
    <property type="match status" value="1"/>
</dbReference>
<comment type="caution">
    <text evidence="18">The sequence shown here is derived from an EMBL/GenBank/DDBJ whole genome shotgun (WGS) entry which is preliminary data.</text>
</comment>
<evidence type="ECO:0000256" key="14">
    <source>
        <dbReference type="ARBA" id="ARBA00044632"/>
    </source>
</evidence>
<dbReference type="HAMAP" id="MF_00103">
    <property type="entry name" value="Fapy_DNA_glycosyl"/>
    <property type="match status" value="1"/>
</dbReference>
<evidence type="ECO:0000256" key="10">
    <source>
        <dbReference type="ARBA" id="ARBA00023204"/>
    </source>
</evidence>
<keyword evidence="8 15" id="KW-0862">Zinc</keyword>
<evidence type="ECO:0000256" key="3">
    <source>
        <dbReference type="ARBA" id="ARBA00011245"/>
    </source>
</evidence>
<keyword evidence="6 15" id="KW-0863">Zinc-finger</keyword>
<dbReference type="Gene3D" id="1.10.8.50">
    <property type="match status" value="1"/>
</dbReference>
<comment type="catalytic activity">
    <reaction evidence="1 15">
        <text>Hydrolysis of DNA containing ring-opened 7-methylguanine residues, releasing 2,6-diamino-4-hydroxy-5-(N-methyl)formamidopyrimidine.</text>
        <dbReference type="EC" id="3.2.2.23"/>
    </reaction>
</comment>
<dbReference type="SUPFAM" id="SSF57716">
    <property type="entry name" value="Glucocorticoid receptor-like (DNA-binding domain)"/>
    <property type="match status" value="1"/>
</dbReference>
<dbReference type="EC" id="3.2.2.23" evidence="15"/>
<evidence type="ECO:0000256" key="7">
    <source>
        <dbReference type="ARBA" id="ARBA00022801"/>
    </source>
</evidence>
<evidence type="ECO:0000256" key="5">
    <source>
        <dbReference type="ARBA" id="ARBA00022763"/>
    </source>
</evidence>
<evidence type="ECO:0000256" key="12">
    <source>
        <dbReference type="ARBA" id="ARBA00023268"/>
    </source>
</evidence>
<organism evidence="18 19">
    <name type="scientific">Brevibacterium daeguense</name>
    <dbReference type="NCBI Taxonomy" id="909936"/>
    <lineage>
        <taxon>Bacteria</taxon>
        <taxon>Bacillati</taxon>
        <taxon>Actinomycetota</taxon>
        <taxon>Actinomycetes</taxon>
        <taxon>Micrococcales</taxon>
        <taxon>Brevibacteriaceae</taxon>
        <taxon>Brevibacterium</taxon>
    </lineage>
</organism>
<name>A0ABP8ELQ7_9MICO</name>
<keyword evidence="4 15" id="KW-0479">Metal-binding</keyword>
<dbReference type="GO" id="GO:0016829">
    <property type="term" value="F:lyase activity"/>
    <property type="evidence" value="ECO:0007669"/>
    <property type="project" value="UniProtKB-KW"/>
</dbReference>
<dbReference type="PROSITE" id="PS51068">
    <property type="entry name" value="FPG_CAT"/>
    <property type="match status" value="1"/>
</dbReference>
<feature type="domain" description="FPG-type" evidence="16">
    <location>
        <begin position="276"/>
        <end position="310"/>
    </location>
</feature>
<evidence type="ECO:0000256" key="9">
    <source>
        <dbReference type="ARBA" id="ARBA00023125"/>
    </source>
</evidence>
<feature type="binding site" evidence="15">
    <location>
        <position position="121"/>
    </location>
    <ligand>
        <name>DNA</name>
        <dbReference type="ChEBI" id="CHEBI:16991"/>
    </ligand>
</feature>
<dbReference type="InterPro" id="IPR010663">
    <property type="entry name" value="Znf_FPG/IleRS"/>
</dbReference>
<dbReference type="InterPro" id="IPR035937">
    <property type="entry name" value="FPG_N"/>
</dbReference>
<keyword evidence="12 15" id="KW-0511">Multifunctional enzyme</keyword>
<evidence type="ECO:0000313" key="19">
    <source>
        <dbReference type="Proteomes" id="UP001501586"/>
    </source>
</evidence>
<feature type="active site" description="Proton donor; for beta-elimination activity" evidence="15">
    <location>
        <position position="67"/>
    </location>
</feature>
<dbReference type="EC" id="4.2.99.18" evidence="15"/>
<feature type="active site" description="Schiff-base intermediate with DNA" evidence="15">
    <location>
        <position position="2"/>
    </location>
</feature>
<feature type="active site" description="Proton donor; for delta-elimination activity" evidence="15">
    <location>
        <position position="300"/>
    </location>
</feature>
<dbReference type="SMART" id="SM00898">
    <property type="entry name" value="Fapy_DNA_glyco"/>
    <property type="match status" value="1"/>
</dbReference>
<keyword evidence="5 15" id="KW-0227">DNA damage</keyword>
<dbReference type="Pfam" id="PF01149">
    <property type="entry name" value="Fapy_DNA_glyco"/>
    <property type="match status" value="1"/>
</dbReference>
<evidence type="ECO:0000313" key="18">
    <source>
        <dbReference type="EMBL" id="GAA4284913.1"/>
    </source>
</evidence>
<feature type="binding site" evidence="15">
    <location>
        <position position="190"/>
    </location>
    <ligand>
        <name>DNA</name>
        <dbReference type="ChEBI" id="CHEBI:16991"/>
    </ligand>
</feature>
<evidence type="ECO:0000256" key="11">
    <source>
        <dbReference type="ARBA" id="ARBA00023239"/>
    </source>
</evidence>
<keyword evidence="19" id="KW-1185">Reference proteome</keyword>
<dbReference type="SUPFAM" id="SSF46946">
    <property type="entry name" value="S13-like H2TH domain"/>
    <property type="match status" value="1"/>
</dbReference>
<evidence type="ECO:0000256" key="15">
    <source>
        <dbReference type="HAMAP-Rule" id="MF_00103"/>
    </source>
</evidence>
<protein>
    <recommendedName>
        <fullName evidence="15">Formamidopyrimidine-DNA glycosylase</fullName>
        <shortName evidence="15">Fapy-DNA glycosylase</shortName>
        <ecNumber evidence="15">3.2.2.23</ecNumber>
    </recommendedName>
    <alternativeName>
        <fullName evidence="15">DNA-(apurinic or apyrimidinic site) lyase MutM</fullName>
        <shortName evidence="15">AP lyase MutM</shortName>
        <ecNumber evidence="15">4.2.99.18</ecNumber>
    </alternativeName>
</protein>
<feature type="binding site" evidence="15">
    <location>
        <position position="144"/>
    </location>
    <ligand>
        <name>DNA</name>
        <dbReference type="ChEBI" id="CHEBI:16991"/>
    </ligand>
</feature>
<keyword evidence="7 15" id="KW-0378">Hydrolase</keyword>
<evidence type="ECO:0000256" key="13">
    <source>
        <dbReference type="ARBA" id="ARBA00023295"/>
    </source>
</evidence>
<dbReference type="InterPro" id="IPR020629">
    <property type="entry name" value="FPG_Glyclase"/>
</dbReference>
<evidence type="ECO:0000256" key="4">
    <source>
        <dbReference type="ARBA" id="ARBA00022723"/>
    </source>
</evidence>
<sequence>MPELPEVESVRRGIQAWAQGARVDRVRILDPRILGTTSNRLIAPEAPARLTAELTGRELASVERRGKFMWLPLRHCSDDTASGSAGGDAVAEPSPARALSVHLGMSGQFRVHESTDPMHRHTRAILGLERAGRERLELRFVDQRIFGHLGVDDLVDSHGASVPRSVSHIALDPLDPLYDPERTARRIQAKRTGMKSALLDQTVISGIGNIYADEALFAARVHPLAPTQTTRISRIRTVLAKAEAVMRDSLAQGGTSFDALYVHVNGESGYFERSLQVYGRGGLPCNRCETPIVRERFMNRSSHFCPVCQRKP</sequence>
<keyword evidence="11 15" id="KW-0456">Lyase</keyword>
<keyword evidence="10 15" id="KW-0234">DNA repair</keyword>
<dbReference type="SUPFAM" id="SSF81624">
    <property type="entry name" value="N-terminal domain of MutM-like DNA repair proteins"/>
    <property type="match status" value="1"/>
</dbReference>
<comment type="similarity">
    <text evidence="2 15">Belongs to the FPG family.</text>
</comment>
<keyword evidence="9 15" id="KW-0238">DNA-binding</keyword>